<proteinExistence type="predicted"/>
<dbReference type="CDD" id="cd00303">
    <property type="entry name" value="retropepsin_like"/>
    <property type="match status" value="1"/>
</dbReference>
<name>A0ABQ5DXJ2_9ASTR</name>
<keyword evidence="1" id="KW-0808">Transferase</keyword>
<dbReference type="GO" id="GO:0003964">
    <property type="term" value="F:RNA-directed DNA polymerase activity"/>
    <property type="evidence" value="ECO:0007669"/>
    <property type="project" value="UniProtKB-KW"/>
</dbReference>
<dbReference type="PANTHER" id="PTHR33067:SF9">
    <property type="entry name" value="RNA-DIRECTED DNA POLYMERASE"/>
    <property type="match status" value="1"/>
</dbReference>
<dbReference type="PANTHER" id="PTHR33067">
    <property type="entry name" value="RNA-DIRECTED DNA POLYMERASE-RELATED"/>
    <property type="match status" value="1"/>
</dbReference>
<reference evidence="1" key="1">
    <citation type="journal article" date="2022" name="Int. J. Mol. Sci.">
        <title>Draft Genome of Tanacetum Coccineum: Genomic Comparison of Closely Related Tanacetum-Family Plants.</title>
        <authorList>
            <person name="Yamashiro T."/>
            <person name="Shiraishi A."/>
            <person name="Nakayama K."/>
            <person name="Satake H."/>
        </authorList>
    </citation>
    <scope>NUCLEOTIDE SEQUENCE</scope>
</reference>
<dbReference type="Gene3D" id="2.40.70.10">
    <property type="entry name" value="Acid Proteases"/>
    <property type="match status" value="1"/>
</dbReference>
<evidence type="ECO:0000313" key="1">
    <source>
        <dbReference type="EMBL" id="GJT43780.1"/>
    </source>
</evidence>
<protein>
    <submittedName>
        <fullName evidence="1">Reverse transcriptase domain-containing protein</fullName>
    </submittedName>
</protein>
<reference evidence="1" key="2">
    <citation type="submission" date="2022-01" db="EMBL/GenBank/DDBJ databases">
        <authorList>
            <person name="Yamashiro T."/>
            <person name="Shiraishi A."/>
            <person name="Satake H."/>
            <person name="Nakayama K."/>
        </authorList>
    </citation>
    <scope>NUCLEOTIDE SEQUENCE</scope>
</reference>
<comment type="caution">
    <text evidence="1">The sequence shown here is derived from an EMBL/GenBank/DDBJ whole genome shotgun (WGS) entry which is preliminary data.</text>
</comment>
<accession>A0ABQ5DXJ2</accession>
<dbReference type="InterPro" id="IPR021109">
    <property type="entry name" value="Peptidase_aspartic_dom_sf"/>
</dbReference>
<organism evidence="1 2">
    <name type="scientific">Tanacetum coccineum</name>
    <dbReference type="NCBI Taxonomy" id="301880"/>
    <lineage>
        <taxon>Eukaryota</taxon>
        <taxon>Viridiplantae</taxon>
        <taxon>Streptophyta</taxon>
        <taxon>Embryophyta</taxon>
        <taxon>Tracheophyta</taxon>
        <taxon>Spermatophyta</taxon>
        <taxon>Magnoliopsida</taxon>
        <taxon>eudicotyledons</taxon>
        <taxon>Gunneridae</taxon>
        <taxon>Pentapetalae</taxon>
        <taxon>asterids</taxon>
        <taxon>campanulids</taxon>
        <taxon>Asterales</taxon>
        <taxon>Asteraceae</taxon>
        <taxon>Asteroideae</taxon>
        <taxon>Anthemideae</taxon>
        <taxon>Anthemidinae</taxon>
        <taxon>Tanacetum</taxon>
    </lineage>
</organism>
<keyword evidence="1" id="KW-0695">RNA-directed DNA polymerase</keyword>
<evidence type="ECO:0000313" key="2">
    <source>
        <dbReference type="Proteomes" id="UP001151760"/>
    </source>
</evidence>
<keyword evidence="2" id="KW-1185">Reference proteome</keyword>
<dbReference type="Proteomes" id="UP001151760">
    <property type="component" value="Unassembled WGS sequence"/>
</dbReference>
<dbReference type="EMBL" id="BQNB010015757">
    <property type="protein sequence ID" value="GJT43780.1"/>
    <property type="molecule type" value="Genomic_DNA"/>
</dbReference>
<keyword evidence="1" id="KW-0548">Nucleotidyltransferase</keyword>
<sequence>MAEYSQKWHDGSSIRKRGTKTSNGIAAIQAQLNNLGREIKKVNEKVYAAQVGCEVCKGPHYTKDCPDKEDGKSCEEAYYTQFGVPYPQGQFKAAAPGYYQRNNKNPSYQERRQSLEDAALANLGASVSVMPYSTYLTLGLGDLVPTKLIVELADRTIKYPKGIAKNVLIRIDKFTFPVDFVFLHMPDDIKTPLILGRPFLSTARAKMTSHDPNYEDFLELNDLNVPLELRHDQVIYLGPTIEEGEVIDAPIKEIAKARDYDNGVNDYPSFCDHDRKIHINGRYNLSFYNSIMNDTIVYKGKNVVGAFMNVPIFVGTFYVVSDFAVMENMDAYRDIEMGDVILGKEFCNKIRVNAKWFDGMITIFNGNDEVTYQMERSHPRFKHLTNEQCNKIKPVMKVSVRNELGGISYPYQKLKRFYKGVLNLGSEYLKDNEFEERLTRGHVSMHEME</sequence>
<gene>
    <name evidence="1" type="ORF">Tco_0952495</name>
</gene>